<keyword evidence="1" id="KW-0812">Transmembrane</keyword>
<dbReference type="Proteomes" id="UP000463983">
    <property type="component" value="Chromosome"/>
</dbReference>
<keyword evidence="1" id="KW-1133">Transmembrane helix</keyword>
<evidence type="ECO:0000313" key="2">
    <source>
        <dbReference type="EMBL" id="QHO63359.1"/>
    </source>
</evidence>
<accession>A0A857N7K2</accession>
<feature type="transmembrane region" description="Helical" evidence="1">
    <location>
        <begin position="77"/>
        <end position="97"/>
    </location>
</feature>
<feature type="transmembrane region" description="Helical" evidence="1">
    <location>
        <begin position="6"/>
        <end position="30"/>
    </location>
</feature>
<dbReference type="PANTHER" id="PTHR31272:SF9">
    <property type="entry name" value="BLL1027 PROTEIN"/>
    <property type="match status" value="1"/>
</dbReference>
<gene>
    <name evidence="2" type="ORF">MICH65_0378</name>
</gene>
<feature type="transmembrane region" description="Helical" evidence="1">
    <location>
        <begin position="149"/>
        <end position="174"/>
    </location>
</feature>
<dbReference type="InterPro" id="IPR051790">
    <property type="entry name" value="Cytochrome_c-biogenesis_DsbD"/>
</dbReference>
<organism evidence="2 3">
    <name type="scientific">Candidatus Chazhemtobacterium aquaticus</name>
    <dbReference type="NCBI Taxonomy" id="2715735"/>
    <lineage>
        <taxon>Bacteria</taxon>
        <taxon>Candidatus Chazhemtobacteraceae</taxon>
        <taxon>Candidatus Chazhemtobacterium</taxon>
    </lineage>
</organism>
<proteinExistence type="predicted"/>
<feature type="transmembrane region" description="Helical" evidence="1">
    <location>
        <begin position="42"/>
        <end position="62"/>
    </location>
</feature>
<protein>
    <submittedName>
        <fullName evidence="2">Cytochrome c-type biogenesis protein CcdA</fullName>
    </submittedName>
</protein>
<feature type="transmembrane region" description="Helical" evidence="1">
    <location>
        <begin position="255"/>
        <end position="273"/>
    </location>
</feature>
<dbReference type="KEGG" id="caqa:MICH65_0378"/>
<name>A0A857N7K2_9BACT</name>
<keyword evidence="1" id="KW-0472">Membrane</keyword>
<keyword evidence="3" id="KW-1185">Reference proteome</keyword>
<feature type="transmembrane region" description="Helical" evidence="1">
    <location>
        <begin position="199"/>
        <end position="222"/>
    </location>
</feature>
<reference evidence="3" key="1">
    <citation type="journal article" date="2020" name="Microorganisms">
        <title>Complete Genome of a Member of a New Bacterial Lineage in the Microgenomates Group Reveals an Unusual Nucleotide Composition Disparity Between Two Strands of DNA and Limited Metabolic Potential.</title>
        <authorList>
            <person name="Kadnikov V.V."/>
            <person name="Mardanov A.V."/>
            <person name="Beletsky A.V."/>
            <person name="Karnachuk O.V."/>
            <person name="Ravin N.V."/>
        </authorList>
    </citation>
    <scope>NUCLEOTIDE SEQUENCE [LARGE SCALE GENOMIC DNA]</scope>
</reference>
<sequence length="280" mass="30835">MMIQISLIAAFVAGMVALFAPCCVTYLLPAYLGNVFREKKKVLLMTLIYSLGIMVVMLPVVLGVKALSSLFFRMHDWTYIVGGMVMIGVAWMSLFGIKLPMPKFSRRGSGQRVDAWSTFILGVFSGITSSCCAPVLVGVLTLSSMAPGVIWSLLVGVVYVLGMVTPLYIASLFIDKKNLLASPLWRKRLGVIRLGSKEYLVLITDLVAFMVFLTTGVLMIWLTLNGNLGMDMAESETTRLIYAIAFGITERVQGFWLDGLFVAGVVYVVYKLVNVAVRKR</sequence>
<dbReference type="RefSeq" id="WP_161931744.1">
    <property type="nucleotide sequence ID" value="NZ_CP047901.1"/>
</dbReference>
<dbReference type="AlphaFoldDB" id="A0A857N7K2"/>
<feature type="transmembrane region" description="Helical" evidence="1">
    <location>
        <begin position="118"/>
        <end position="143"/>
    </location>
</feature>
<evidence type="ECO:0000313" key="3">
    <source>
        <dbReference type="Proteomes" id="UP000463983"/>
    </source>
</evidence>
<evidence type="ECO:0000256" key="1">
    <source>
        <dbReference type="SAM" id="Phobius"/>
    </source>
</evidence>
<dbReference type="PANTHER" id="PTHR31272">
    <property type="entry name" value="CYTOCHROME C-TYPE BIOGENESIS PROTEIN HI_1454-RELATED"/>
    <property type="match status" value="1"/>
</dbReference>
<dbReference type="EMBL" id="CP047901">
    <property type="protein sequence ID" value="QHO63359.1"/>
    <property type="molecule type" value="Genomic_DNA"/>
</dbReference>